<accession>A0A1I5PYV1</accession>
<reference evidence="3" key="1">
    <citation type="submission" date="2016-10" db="EMBL/GenBank/DDBJ databases">
        <authorList>
            <person name="Varghese N."/>
            <person name="Submissions S."/>
        </authorList>
    </citation>
    <scope>NUCLEOTIDE SEQUENCE [LARGE SCALE GENOMIC DNA]</scope>
    <source>
        <strain evidence="3">DSM 17834</strain>
    </source>
</reference>
<feature type="chain" id="PRO_5011751101" description="Lipoprotein" evidence="1">
    <location>
        <begin position="23"/>
        <end position="248"/>
    </location>
</feature>
<evidence type="ECO:0000256" key="1">
    <source>
        <dbReference type="SAM" id="SignalP"/>
    </source>
</evidence>
<organism evidence="2 3">
    <name type="scientific">Pseudomonas borbori</name>
    <dbReference type="NCBI Taxonomy" id="289003"/>
    <lineage>
        <taxon>Bacteria</taxon>
        <taxon>Pseudomonadati</taxon>
        <taxon>Pseudomonadota</taxon>
        <taxon>Gammaproteobacteria</taxon>
        <taxon>Pseudomonadales</taxon>
        <taxon>Pseudomonadaceae</taxon>
        <taxon>Pseudomonas</taxon>
    </lineage>
</organism>
<proteinExistence type="predicted"/>
<dbReference type="NCBIfam" id="TIGR02001">
    <property type="entry name" value="gcw_chp"/>
    <property type="match status" value="1"/>
</dbReference>
<sequence length="248" mass="27705">MRPSAAFFLASLALAPFGNLQAIELSEQFSLAITPQVLSDYRSSGISQTLGDPAAQLDLMLTHASGLYAGVWTSNVDYGHDWEKDDHYGTRQEVDYYAGYYWQISDAVSLDAYYNRYSYPGESQFNGADVYLTLDAYGFFVGGKHSDDTDESSASLYAGYRTLLPLDIGLELRFENVDYKDKVFFNKDWSHGEEDYNNWSLGLQRDMLGVTWGLSYVDTDLSDAECLSFSGYDDLCAATLVASAKKTF</sequence>
<dbReference type="RefSeq" id="WP_090500112.1">
    <property type="nucleotide sequence ID" value="NZ_FOWX01000009.1"/>
</dbReference>
<evidence type="ECO:0000313" key="2">
    <source>
        <dbReference type="EMBL" id="SFP39175.1"/>
    </source>
</evidence>
<dbReference type="AlphaFoldDB" id="A0A1I5PYV1"/>
<evidence type="ECO:0000313" key="3">
    <source>
        <dbReference type="Proteomes" id="UP000198784"/>
    </source>
</evidence>
<evidence type="ECO:0008006" key="4">
    <source>
        <dbReference type="Google" id="ProtNLM"/>
    </source>
</evidence>
<dbReference type="Pfam" id="PF09694">
    <property type="entry name" value="Gcw_chp"/>
    <property type="match status" value="1"/>
</dbReference>
<feature type="signal peptide" evidence="1">
    <location>
        <begin position="1"/>
        <end position="22"/>
    </location>
</feature>
<dbReference type="InterPro" id="IPR010239">
    <property type="entry name" value="CHP02001"/>
</dbReference>
<keyword evidence="3" id="KW-1185">Reference proteome</keyword>
<dbReference type="EMBL" id="FOWX01000009">
    <property type="protein sequence ID" value="SFP39175.1"/>
    <property type="molecule type" value="Genomic_DNA"/>
</dbReference>
<protein>
    <recommendedName>
        <fullName evidence="4">Lipoprotein</fullName>
    </recommendedName>
</protein>
<dbReference type="STRING" id="289003.SAMN05216190_109162"/>
<gene>
    <name evidence="2" type="ORF">SAMN05216190_109162</name>
</gene>
<name>A0A1I5PYV1_9PSED</name>
<keyword evidence="1" id="KW-0732">Signal</keyword>
<dbReference type="OrthoDB" id="9793561at2"/>
<dbReference type="Proteomes" id="UP000198784">
    <property type="component" value="Unassembled WGS sequence"/>
</dbReference>